<accession>A0AAU9RW00</accession>
<dbReference type="GO" id="GO:0006353">
    <property type="term" value="P:DNA-templated transcription termination"/>
    <property type="evidence" value="ECO:0007669"/>
    <property type="project" value="UniProtKB-KW"/>
</dbReference>
<keyword evidence="2" id="KW-0805">Transcription regulation</keyword>
<evidence type="ECO:0000313" key="4">
    <source>
        <dbReference type="EMBL" id="CAH2048030.1"/>
    </source>
</evidence>
<gene>
    <name evidence="4" type="ORF">TAV2_LOCUS7023</name>
</gene>
<keyword evidence="3" id="KW-0809">Transit peptide</keyword>
<dbReference type="GO" id="GO:0005737">
    <property type="term" value="C:cytoplasm"/>
    <property type="evidence" value="ECO:0007669"/>
    <property type="project" value="UniProtKB-ARBA"/>
</dbReference>
<evidence type="ECO:0000256" key="1">
    <source>
        <dbReference type="ARBA" id="ARBA00007692"/>
    </source>
</evidence>
<keyword evidence="2" id="KW-0804">Transcription</keyword>
<name>A0AAU9RW00_THLAR</name>
<dbReference type="GO" id="GO:0003676">
    <property type="term" value="F:nucleic acid binding"/>
    <property type="evidence" value="ECO:0007669"/>
    <property type="project" value="InterPro"/>
</dbReference>
<organism evidence="4 5">
    <name type="scientific">Thlaspi arvense</name>
    <name type="common">Field penny-cress</name>
    <dbReference type="NCBI Taxonomy" id="13288"/>
    <lineage>
        <taxon>Eukaryota</taxon>
        <taxon>Viridiplantae</taxon>
        <taxon>Streptophyta</taxon>
        <taxon>Embryophyta</taxon>
        <taxon>Tracheophyta</taxon>
        <taxon>Spermatophyta</taxon>
        <taxon>Magnoliopsida</taxon>
        <taxon>eudicotyledons</taxon>
        <taxon>Gunneridae</taxon>
        <taxon>Pentapetalae</taxon>
        <taxon>rosids</taxon>
        <taxon>malvids</taxon>
        <taxon>Brassicales</taxon>
        <taxon>Brassicaceae</taxon>
        <taxon>Thlaspideae</taxon>
        <taxon>Thlaspi</taxon>
    </lineage>
</organism>
<protein>
    <submittedName>
        <fullName evidence="4">Uncharacterized protein</fullName>
    </submittedName>
</protein>
<dbReference type="Proteomes" id="UP000836841">
    <property type="component" value="Chromosome 2"/>
</dbReference>
<dbReference type="SMART" id="SM00733">
    <property type="entry name" value="Mterf"/>
    <property type="match status" value="5"/>
</dbReference>
<evidence type="ECO:0000256" key="2">
    <source>
        <dbReference type="ARBA" id="ARBA00022472"/>
    </source>
</evidence>
<dbReference type="Pfam" id="PF02536">
    <property type="entry name" value="mTERF"/>
    <property type="match status" value="1"/>
</dbReference>
<keyword evidence="2" id="KW-0806">Transcription termination</keyword>
<dbReference type="FunFam" id="1.25.70.10:FF:000033">
    <property type="entry name" value="F19K23.4 protein"/>
    <property type="match status" value="1"/>
</dbReference>
<dbReference type="EMBL" id="OU466858">
    <property type="protein sequence ID" value="CAH2048030.1"/>
    <property type="molecule type" value="Genomic_DNA"/>
</dbReference>
<sequence length="286" mass="32601">MYSLILHGRRLVELQKCRSLRFSVNPLQNASSFSNPFSSAYATDVSSARKEKFEESLKKVVEMGFDPTTSKFLEALRIVQGLKIETIEEKVDVYKGLGFDVGDIWAIFKKFPIFLTLSEKKITQNFETMKKCGLLEDEVRSVVKKFPQCIGVSEKNILNSIETFLGLGFSRDEIAMMVKRVPACIGYSVETVKKKTEFVVKQMNWPLKAVVSYPHVLGYSLEKRIVPRCNVIKALMSKRLLGNGSELPPLWSVLVCTDSSFLNRYVRKQCHEELVDELMDIFNAET</sequence>
<keyword evidence="5" id="KW-1185">Reference proteome</keyword>
<dbReference type="InterPro" id="IPR003690">
    <property type="entry name" value="MTERF"/>
</dbReference>
<comment type="similarity">
    <text evidence="1">Belongs to the mTERF family.</text>
</comment>
<dbReference type="Gene3D" id="1.25.70.10">
    <property type="entry name" value="Transcription termination factor 3, mitochondrial"/>
    <property type="match status" value="1"/>
</dbReference>
<evidence type="ECO:0000256" key="3">
    <source>
        <dbReference type="ARBA" id="ARBA00022946"/>
    </source>
</evidence>
<proteinExistence type="inferred from homology"/>
<evidence type="ECO:0000313" key="5">
    <source>
        <dbReference type="Proteomes" id="UP000836841"/>
    </source>
</evidence>
<reference evidence="4 5" key="1">
    <citation type="submission" date="2022-03" db="EMBL/GenBank/DDBJ databases">
        <authorList>
            <person name="Nunn A."/>
            <person name="Chopra R."/>
            <person name="Nunn A."/>
            <person name="Contreras Garrido A."/>
        </authorList>
    </citation>
    <scope>NUCLEOTIDE SEQUENCE [LARGE SCALE GENOMIC DNA]</scope>
</reference>
<dbReference type="InterPro" id="IPR038538">
    <property type="entry name" value="MTERF_sf"/>
</dbReference>
<dbReference type="PANTHER" id="PTHR13068">
    <property type="entry name" value="CGI-12 PROTEIN-RELATED"/>
    <property type="match status" value="1"/>
</dbReference>
<dbReference type="PANTHER" id="PTHR13068:SF161">
    <property type="entry name" value="F19K23.4 PROTEIN-RELATED"/>
    <property type="match status" value="1"/>
</dbReference>
<dbReference type="AlphaFoldDB" id="A0AAU9RW00"/>